<feature type="compositionally biased region" description="Acidic residues" evidence="1">
    <location>
        <begin position="91"/>
        <end position="102"/>
    </location>
</feature>
<name>A0A0F9H6R5_9ZZZZ</name>
<evidence type="ECO:0000313" key="2">
    <source>
        <dbReference type="EMBL" id="KKM06744.1"/>
    </source>
</evidence>
<proteinExistence type="predicted"/>
<reference evidence="2" key="1">
    <citation type="journal article" date="2015" name="Nature">
        <title>Complex archaea that bridge the gap between prokaryotes and eukaryotes.</title>
        <authorList>
            <person name="Spang A."/>
            <person name="Saw J.H."/>
            <person name="Jorgensen S.L."/>
            <person name="Zaremba-Niedzwiedzka K."/>
            <person name="Martijn J."/>
            <person name="Lind A.E."/>
            <person name="van Eijk R."/>
            <person name="Schleper C."/>
            <person name="Guy L."/>
            <person name="Ettema T.J."/>
        </authorList>
    </citation>
    <scope>NUCLEOTIDE SEQUENCE</scope>
</reference>
<protein>
    <submittedName>
        <fullName evidence="2">Uncharacterized protein</fullName>
    </submittedName>
</protein>
<organism evidence="2">
    <name type="scientific">marine sediment metagenome</name>
    <dbReference type="NCBI Taxonomy" id="412755"/>
    <lineage>
        <taxon>unclassified sequences</taxon>
        <taxon>metagenomes</taxon>
        <taxon>ecological metagenomes</taxon>
    </lineage>
</organism>
<feature type="non-terminal residue" evidence="2">
    <location>
        <position position="134"/>
    </location>
</feature>
<feature type="region of interest" description="Disordered" evidence="1">
    <location>
        <begin position="84"/>
        <end position="104"/>
    </location>
</feature>
<sequence length="134" mass="13984">MSDNTNLEGDPPEDNEVISGLRKQLNAANKAVKTAGNDAVAKVKRVATASSLMPEGFEGFSDIFESEVDGELTKESAAEWLKTRGFTAPSDDTDAEAAEVAEELEKVTDLGGAVAAAGNLTPEDSVTAQLNALK</sequence>
<comment type="caution">
    <text evidence="2">The sequence shown here is derived from an EMBL/GenBank/DDBJ whole genome shotgun (WGS) entry which is preliminary data.</text>
</comment>
<accession>A0A0F9H6R5</accession>
<evidence type="ECO:0000256" key="1">
    <source>
        <dbReference type="SAM" id="MobiDB-lite"/>
    </source>
</evidence>
<dbReference type="AlphaFoldDB" id="A0A0F9H6R5"/>
<gene>
    <name evidence="2" type="ORF">LCGC14_1740940</name>
</gene>
<dbReference type="EMBL" id="LAZR01015923">
    <property type="protein sequence ID" value="KKM06744.1"/>
    <property type="molecule type" value="Genomic_DNA"/>
</dbReference>